<organism evidence="1 2">
    <name type="scientific">Bifidobacterium callitrichidarum</name>
    <dbReference type="NCBI Taxonomy" id="2052941"/>
    <lineage>
        <taxon>Bacteria</taxon>
        <taxon>Bacillati</taxon>
        <taxon>Actinomycetota</taxon>
        <taxon>Actinomycetes</taxon>
        <taxon>Bifidobacteriales</taxon>
        <taxon>Bifidobacteriaceae</taxon>
        <taxon>Bifidobacterium</taxon>
    </lineage>
</organism>
<accession>A0A2U2NBW2</accession>
<dbReference type="AlphaFoldDB" id="A0A2U2NBW2"/>
<gene>
    <name evidence="1" type="ORF">DF196_01670</name>
</gene>
<evidence type="ECO:0000313" key="2">
    <source>
        <dbReference type="Proteomes" id="UP000245876"/>
    </source>
</evidence>
<evidence type="ECO:0000313" key="1">
    <source>
        <dbReference type="EMBL" id="PWG66635.1"/>
    </source>
</evidence>
<sequence length="130" mass="15364">MNHNILAENIHDGIDSLITDAESRLKDTPDNHDARYERGLLKDYDELLYYYIDHCQRIREDKHLVIDPIRLFRNQVECDLIKYWNFDHQWHHDVRPTVIGRVARIINKTIESNPECGLTVIGARTEVELA</sequence>
<comment type="caution">
    <text evidence="1">The sequence shown here is derived from an EMBL/GenBank/DDBJ whole genome shotgun (WGS) entry which is preliminary data.</text>
</comment>
<dbReference type="EMBL" id="QFFM01000003">
    <property type="protein sequence ID" value="PWG66635.1"/>
    <property type="molecule type" value="Genomic_DNA"/>
</dbReference>
<protein>
    <submittedName>
        <fullName evidence="1">Uncharacterized protein</fullName>
    </submittedName>
</protein>
<dbReference type="RefSeq" id="WP_109056204.1">
    <property type="nucleotide sequence ID" value="NZ_QFFM01000003.1"/>
</dbReference>
<proteinExistence type="predicted"/>
<reference evidence="1 2" key="1">
    <citation type="journal article" date="2018" name="Int. J. Syst. Evol. Microbiol.">
        <title>Bifidobacterium callitrichidarum sp. nov. from the faeces of the emperor tamarin (Saguinus imperator).</title>
        <authorList>
            <person name="Modesto M."/>
            <person name="Michelini S."/>
            <person name="Sansosti M.C."/>
            <person name="De Filippo C."/>
            <person name="Cavalieri D."/>
            <person name="Qvirist L."/>
            <person name="Andlid T."/>
            <person name="Spiezio C."/>
            <person name="Sandri C."/>
            <person name="Pascarelli S."/>
            <person name="Sgorbati B."/>
            <person name="Mattarelli P."/>
        </authorList>
    </citation>
    <scope>NUCLEOTIDE SEQUENCE [LARGE SCALE GENOMIC DNA]</scope>
    <source>
        <strain evidence="1 2">TRI 5</strain>
    </source>
</reference>
<keyword evidence="2" id="KW-1185">Reference proteome</keyword>
<name>A0A2U2NBW2_9BIFI</name>
<dbReference type="Proteomes" id="UP000245876">
    <property type="component" value="Unassembled WGS sequence"/>
</dbReference>